<keyword evidence="3" id="KW-1185">Reference proteome</keyword>
<keyword evidence="1" id="KW-0812">Transmembrane</keyword>
<comment type="caution">
    <text evidence="2">The sequence shown here is derived from an EMBL/GenBank/DDBJ whole genome shotgun (WGS) entry which is preliminary data.</text>
</comment>
<name>A0ABQ3ITC5_9RHOB</name>
<organism evidence="2 3">
    <name type="scientific">Aliiroseovarius zhejiangensis</name>
    <dbReference type="NCBI Taxonomy" id="1632025"/>
    <lineage>
        <taxon>Bacteria</taxon>
        <taxon>Pseudomonadati</taxon>
        <taxon>Pseudomonadota</taxon>
        <taxon>Alphaproteobacteria</taxon>
        <taxon>Rhodobacterales</taxon>
        <taxon>Paracoccaceae</taxon>
        <taxon>Aliiroseovarius</taxon>
    </lineage>
</organism>
<keyword evidence="1" id="KW-0472">Membrane</keyword>
<sequence>MNDTPEQDLDAALEGSIGTGTVRYLKTLVTAMTITTIVALVVLVTVVVMRFSQTAPETSTLPTLPDQITLPDGATAQAVTFGPDWIAVVSDGDILIFDRTNGQLTKRVKIR</sequence>
<dbReference type="RefSeq" id="WP_229836566.1">
    <property type="nucleotide sequence ID" value="NZ_BNCH01000002.1"/>
</dbReference>
<reference evidence="3" key="1">
    <citation type="journal article" date="2019" name="Int. J. Syst. Evol. Microbiol.">
        <title>The Global Catalogue of Microorganisms (GCM) 10K type strain sequencing project: providing services to taxonomists for standard genome sequencing and annotation.</title>
        <authorList>
            <consortium name="The Broad Institute Genomics Platform"/>
            <consortium name="The Broad Institute Genome Sequencing Center for Infectious Disease"/>
            <person name="Wu L."/>
            <person name="Ma J."/>
        </authorList>
    </citation>
    <scope>NUCLEOTIDE SEQUENCE [LARGE SCALE GENOMIC DNA]</scope>
    <source>
        <strain evidence="3">KCTC 42443</strain>
    </source>
</reference>
<evidence type="ECO:0000256" key="1">
    <source>
        <dbReference type="SAM" id="Phobius"/>
    </source>
</evidence>
<protein>
    <submittedName>
        <fullName evidence="2">Uncharacterized protein</fullName>
    </submittedName>
</protein>
<dbReference type="EMBL" id="BNCH01000002">
    <property type="protein sequence ID" value="GHE93866.1"/>
    <property type="molecule type" value="Genomic_DNA"/>
</dbReference>
<dbReference type="Pfam" id="PF20082">
    <property type="entry name" value="DUF6476"/>
    <property type="match status" value="1"/>
</dbReference>
<gene>
    <name evidence="2" type="ORF">GCM10016455_12580</name>
</gene>
<accession>A0ABQ3ITC5</accession>
<dbReference type="InterPro" id="IPR045519">
    <property type="entry name" value="DUF6476"/>
</dbReference>
<dbReference type="Proteomes" id="UP000609802">
    <property type="component" value="Unassembled WGS sequence"/>
</dbReference>
<evidence type="ECO:0000313" key="3">
    <source>
        <dbReference type="Proteomes" id="UP000609802"/>
    </source>
</evidence>
<proteinExistence type="predicted"/>
<keyword evidence="1" id="KW-1133">Transmembrane helix</keyword>
<feature type="transmembrane region" description="Helical" evidence="1">
    <location>
        <begin position="28"/>
        <end position="49"/>
    </location>
</feature>
<evidence type="ECO:0000313" key="2">
    <source>
        <dbReference type="EMBL" id="GHE93866.1"/>
    </source>
</evidence>